<protein>
    <submittedName>
        <fullName evidence="4">N-acetylmuramoyl-L-alanine amidase</fullName>
    </submittedName>
</protein>
<keyword evidence="2" id="KW-0732">Signal</keyword>
<evidence type="ECO:0000313" key="4">
    <source>
        <dbReference type="EMBL" id="SDJ70001.1"/>
    </source>
</evidence>
<dbReference type="GO" id="GO:0030288">
    <property type="term" value="C:outer membrane-bounded periplasmic space"/>
    <property type="evidence" value="ECO:0007669"/>
    <property type="project" value="TreeGrafter"/>
</dbReference>
<feature type="chain" id="PRO_5011535123" evidence="2">
    <location>
        <begin position="27"/>
        <end position="234"/>
    </location>
</feature>
<dbReference type="SMART" id="SM00646">
    <property type="entry name" value="Ami_3"/>
    <property type="match status" value="1"/>
</dbReference>
<dbReference type="RefSeq" id="WP_093194566.1">
    <property type="nucleotide sequence ID" value="NZ_FNEV01000011.1"/>
</dbReference>
<dbReference type="Pfam" id="PF01520">
    <property type="entry name" value="Amidase_3"/>
    <property type="match status" value="1"/>
</dbReference>
<dbReference type="PANTHER" id="PTHR30404:SF0">
    <property type="entry name" value="N-ACETYLMURAMOYL-L-ALANINE AMIDASE AMIC"/>
    <property type="match status" value="1"/>
</dbReference>
<dbReference type="SUPFAM" id="SSF53187">
    <property type="entry name" value="Zn-dependent exopeptidases"/>
    <property type="match status" value="1"/>
</dbReference>
<feature type="signal peptide" evidence="2">
    <location>
        <begin position="1"/>
        <end position="26"/>
    </location>
</feature>
<gene>
    <name evidence="4" type="ORF">SAMN04490247_2895</name>
</gene>
<sequence>MNKRTYTGLAILVALLAACLIEPIFAAQETFSSPSLSGVTIVLDPGHGGPDGGAVGEGVEEKEVSLKLAEHVREYLEGAGASVWLTRESDKDLASPEEKMLSRRKTEDIKNRVRFIEDKQADLFISIHMNAIGSSRWRGAQVFFNPKDERSEKMAVAVQSELREQLGNTNREALGLPHVYLLNRPKAPGILVEAGFLSNDEERKLLTQNVYQKRMAAAIYVGVLRYLEENEEEI</sequence>
<name>A0A1G8VV47_9BACI</name>
<evidence type="ECO:0000313" key="5">
    <source>
        <dbReference type="Proteomes" id="UP000199225"/>
    </source>
</evidence>
<dbReference type="STRING" id="86666.SAMN04490247_2895"/>
<dbReference type="InterPro" id="IPR014234">
    <property type="entry name" value="Spore_CwlD"/>
</dbReference>
<dbReference type="GO" id="GO:0009253">
    <property type="term" value="P:peptidoglycan catabolic process"/>
    <property type="evidence" value="ECO:0007669"/>
    <property type="project" value="InterPro"/>
</dbReference>
<accession>A0A1G8VV47</accession>
<evidence type="ECO:0000259" key="3">
    <source>
        <dbReference type="SMART" id="SM00646"/>
    </source>
</evidence>
<keyword evidence="5" id="KW-1185">Reference proteome</keyword>
<dbReference type="PROSITE" id="PS51257">
    <property type="entry name" value="PROKAR_LIPOPROTEIN"/>
    <property type="match status" value="1"/>
</dbReference>
<feature type="domain" description="MurNAc-LAA" evidence="3">
    <location>
        <begin position="113"/>
        <end position="224"/>
    </location>
</feature>
<evidence type="ECO:0000256" key="1">
    <source>
        <dbReference type="ARBA" id="ARBA00022801"/>
    </source>
</evidence>
<keyword evidence="1" id="KW-0378">Hydrolase</keyword>
<dbReference type="NCBIfam" id="TIGR02883">
    <property type="entry name" value="spore_cwlD"/>
    <property type="match status" value="1"/>
</dbReference>
<proteinExistence type="predicted"/>
<dbReference type="AlphaFoldDB" id="A0A1G8VV47"/>
<dbReference type="InterPro" id="IPR002508">
    <property type="entry name" value="MurNAc-LAA_cat"/>
</dbReference>
<dbReference type="OrthoDB" id="9806267at2"/>
<organism evidence="4 5">
    <name type="scientific">Salimicrobium halophilum</name>
    <dbReference type="NCBI Taxonomy" id="86666"/>
    <lineage>
        <taxon>Bacteria</taxon>
        <taxon>Bacillati</taxon>
        <taxon>Bacillota</taxon>
        <taxon>Bacilli</taxon>
        <taxon>Bacillales</taxon>
        <taxon>Bacillaceae</taxon>
        <taxon>Salimicrobium</taxon>
    </lineage>
</organism>
<dbReference type="InterPro" id="IPR050695">
    <property type="entry name" value="N-acetylmuramoyl_amidase_3"/>
</dbReference>
<dbReference type="Gene3D" id="3.40.630.40">
    <property type="entry name" value="Zn-dependent exopeptidases"/>
    <property type="match status" value="1"/>
</dbReference>
<evidence type="ECO:0000256" key="2">
    <source>
        <dbReference type="SAM" id="SignalP"/>
    </source>
</evidence>
<dbReference type="Proteomes" id="UP000199225">
    <property type="component" value="Unassembled WGS sequence"/>
</dbReference>
<dbReference type="CDD" id="cd02696">
    <property type="entry name" value="MurNAc-LAA"/>
    <property type="match status" value="1"/>
</dbReference>
<dbReference type="GO" id="GO:0008745">
    <property type="term" value="F:N-acetylmuramoyl-L-alanine amidase activity"/>
    <property type="evidence" value="ECO:0007669"/>
    <property type="project" value="InterPro"/>
</dbReference>
<dbReference type="EMBL" id="FNEV01000011">
    <property type="protein sequence ID" value="SDJ70001.1"/>
    <property type="molecule type" value="Genomic_DNA"/>
</dbReference>
<dbReference type="PANTHER" id="PTHR30404">
    <property type="entry name" value="N-ACETYLMURAMOYL-L-ALANINE AMIDASE"/>
    <property type="match status" value="1"/>
</dbReference>
<reference evidence="5" key="1">
    <citation type="submission" date="2016-10" db="EMBL/GenBank/DDBJ databases">
        <authorList>
            <person name="Varghese N."/>
            <person name="Submissions S."/>
        </authorList>
    </citation>
    <scope>NUCLEOTIDE SEQUENCE [LARGE SCALE GENOMIC DNA]</scope>
    <source>
        <strain evidence="5">DSM 4771</strain>
    </source>
</reference>